<sequence>THTEEKPHKCTWNRCSERFFRSDKLTRHIRTHDNAFKRENNSSSPSSCAITTYI</sequence>
<dbReference type="InterPro" id="IPR036236">
    <property type="entry name" value="Znf_C2H2_sf"/>
</dbReference>
<evidence type="ECO:0000256" key="8">
    <source>
        <dbReference type="ARBA" id="ARBA00023242"/>
    </source>
</evidence>
<name>A0A2N1NDV3_9GLOM</name>
<evidence type="ECO:0000256" key="2">
    <source>
        <dbReference type="ARBA" id="ARBA00022723"/>
    </source>
</evidence>
<dbReference type="Proteomes" id="UP000233469">
    <property type="component" value="Unassembled WGS sequence"/>
</dbReference>
<evidence type="ECO:0000256" key="3">
    <source>
        <dbReference type="ARBA" id="ARBA00022737"/>
    </source>
</evidence>
<keyword evidence="3" id="KW-0677">Repeat</keyword>
<dbReference type="PROSITE" id="PS50157">
    <property type="entry name" value="ZINC_FINGER_C2H2_2"/>
    <property type="match status" value="1"/>
</dbReference>
<evidence type="ECO:0000313" key="12">
    <source>
        <dbReference type="Proteomes" id="UP000233469"/>
    </source>
</evidence>
<evidence type="ECO:0000256" key="7">
    <source>
        <dbReference type="ARBA" id="ARBA00023163"/>
    </source>
</evidence>
<dbReference type="GO" id="GO:0000433">
    <property type="term" value="P:carbon catabolite repression of transcription from RNA polymerase II promoter by glucose"/>
    <property type="evidence" value="ECO:0007669"/>
    <property type="project" value="TreeGrafter"/>
</dbReference>
<dbReference type="PANTHER" id="PTHR47428:SF1">
    <property type="entry name" value="REGULATORY PROTEIN MIG1-RELATED"/>
    <property type="match status" value="1"/>
</dbReference>
<keyword evidence="2" id="KW-0479">Metal-binding</keyword>
<dbReference type="GO" id="GO:0000978">
    <property type="term" value="F:RNA polymerase II cis-regulatory region sequence-specific DNA binding"/>
    <property type="evidence" value="ECO:0007669"/>
    <property type="project" value="TreeGrafter"/>
</dbReference>
<protein>
    <recommendedName>
        <fullName evidence="10">C2H2-type domain-containing protein</fullName>
    </recommendedName>
</protein>
<feature type="domain" description="C2H2-type" evidence="10">
    <location>
        <begin position="8"/>
        <end position="37"/>
    </location>
</feature>
<gene>
    <name evidence="11" type="ORF">RhiirC2_658826</name>
</gene>
<feature type="non-terminal residue" evidence="11">
    <location>
        <position position="1"/>
    </location>
</feature>
<organism evidence="11 12">
    <name type="scientific">Rhizophagus irregularis</name>
    <dbReference type="NCBI Taxonomy" id="588596"/>
    <lineage>
        <taxon>Eukaryota</taxon>
        <taxon>Fungi</taxon>
        <taxon>Fungi incertae sedis</taxon>
        <taxon>Mucoromycota</taxon>
        <taxon>Glomeromycotina</taxon>
        <taxon>Glomeromycetes</taxon>
        <taxon>Glomerales</taxon>
        <taxon>Glomeraceae</taxon>
        <taxon>Rhizophagus</taxon>
    </lineage>
</organism>
<dbReference type="GO" id="GO:0005634">
    <property type="term" value="C:nucleus"/>
    <property type="evidence" value="ECO:0007669"/>
    <property type="project" value="UniProtKB-SubCell"/>
</dbReference>
<keyword evidence="7" id="KW-0804">Transcription</keyword>
<dbReference type="EMBL" id="LLXL01000468">
    <property type="protein sequence ID" value="PKK71990.1"/>
    <property type="molecule type" value="Genomic_DNA"/>
</dbReference>
<keyword evidence="8" id="KW-0539">Nucleus</keyword>
<evidence type="ECO:0000259" key="10">
    <source>
        <dbReference type="PROSITE" id="PS50157"/>
    </source>
</evidence>
<dbReference type="PROSITE" id="PS00028">
    <property type="entry name" value="ZINC_FINGER_C2H2_1"/>
    <property type="match status" value="1"/>
</dbReference>
<proteinExistence type="predicted"/>
<evidence type="ECO:0000313" key="11">
    <source>
        <dbReference type="EMBL" id="PKK71990.1"/>
    </source>
</evidence>
<reference evidence="11 12" key="1">
    <citation type="submission" date="2016-04" db="EMBL/GenBank/DDBJ databases">
        <title>Genome analyses suggest a sexual origin of heterokaryosis in a supposedly ancient asexual fungus.</title>
        <authorList>
            <person name="Ropars J."/>
            <person name="Sedzielewska K."/>
            <person name="Noel J."/>
            <person name="Charron P."/>
            <person name="Farinelli L."/>
            <person name="Marton T."/>
            <person name="Kruger M."/>
            <person name="Pelin A."/>
            <person name="Brachmann A."/>
            <person name="Corradi N."/>
        </authorList>
    </citation>
    <scope>NUCLEOTIDE SEQUENCE [LARGE SCALE GENOMIC DNA]</scope>
    <source>
        <strain evidence="11 12">C2</strain>
    </source>
</reference>
<evidence type="ECO:0000256" key="5">
    <source>
        <dbReference type="ARBA" id="ARBA00022833"/>
    </source>
</evidence>
<dbReference type="InterPro" id="IPR013087">
    <property type="entry name" value="Znf_C2H2_type"/>
</dbReference>
<dbReference type="SUPFAM" id="SSF57667">
    <property type="entry name" value="beta-beta-alpha zinc fingers"/>
    <property type="match status" value="1"/>
</dbReference>
<dbReference type="InterPro" id="IPR051007">
    <property type="entry name" value="creA/MIG_C2H2-ZnF"/>
</dbReference>
<comment type="subcellular location">
    <subcellularLocation>
        <location evidence="1">Nucleus</location>
    </subcellularLocation>
</comment>
<dbReference type="GO" id="GO:0005737">
    <property type="term" value="C:cytoplasm"/>
    <property type="evidence" value="ECO:0007669"/>
    <property type="project" value="TreeGrafter"/>
</dbReference>
<keyword evidence="4 9" id="KW-0863">Zinc-finger</keyword>
<evidence type="ECO:0000256" key="4">
    <source>
        <dbReference type="ARBA" id="ARBA00022771"/>
    </source>
</evidence>
<dbReference type="GO" id="GO:0000981">
    <property type="term" value="F:DNA-binding transcription factor activity, RNA polymerase II-specific"/>
    <property type="evidence" value="ECO:0007669"/>
    <property type="project" value="UniProtKB-ARBA"/>
</dbReference>
<keyword evidence="6" id="KW-0805">Transcription regulation</keyword>
<comment type="caution">
    <text evidence="11">The sequence shown here is derived from an EMBL/GenBank/DDBJ whole genome shotgun (WGS) entry which is preliminary data.</text>
</comment>
<evidence type="ECO:0000256" key="6">
    <source>
        <dbReference type="ARBA" id="ARBA00023015"/>
    </source>
</evidence>
<dbReference type="PANTHER" id="PTHR47428">
    <property type="entry name" value="REGULATORY PROTEIN MIG1-RELATED"/>
    <property type="match status" value="1"/>
</dbReference>
<reference evidence="11 12" key="2">
    <citation type="submission" date="2017-10" db="EMBL/GenBank/DDBJ databases">
        <title>Extensive intraspecific genome diversity in a model arbuscular mycorrhizal fungus.</title>
        <authorList>
            <person name="Chen E.C.H."/>
            <person name="Morin E."/>
            <person name="Baudet D."/>
            <person name="Noel J."/>
            <person name="Ndikumana S."/>
            <person name="Charron P."/>
            <person name="St-Onge C."/>
            <person name="Giorgi J."/>
            <person name="Grigoriev I.V."/>
            <person name="Roux C."/>
            <person name="Martin F.M."/>
            <person name="Corradi N."/>
        </authorList>
    </citation>
    <scope>NUCLEOTIDE SEQUENCE [LARGE SCALE GENOMIC DNA]</scope>
    <source>
        <strain evidence="11 12">C2</strain>
    </source>
</reference>
<dbReference type="AlphaFoldDB" id="A0A2N1NDV3"/>
<dbReference type="Gene3D" id="3.30.160.60">
    <property type="entry name" value="Classic Zinc Finger"/>
    <property type="match status" value="1"/>
</dbReference>
<keyword evidence="5" id="KW-0862">Zinc</keyword>
<accession>A0A2N1NDV3</accession>
<evidence type="ECO:0000256" key="9">
    <source>
        <dbReference type="PROSITE-ProRule" id="PRU00042"/>
    </source>
</evidence>
<dbReference type="GO" id="GO:0008270">
    <property type="term" value="F:zinc ion binding"/>
    <property type="evidence" value="ECO:0007669"/>
    <property type="project" value="UniProtKB-KW"/>
</dbReference>
<dbReference type="FunFam" id="3.30.160.60:FF:000072">
    <property type="entry name" value="zinc finger protein 143 isoform X1"/>
    <property type="match status" value="1"/>
</dbReference>
<evidence type="ECO:0000256" key="1">
    <source>
        <dbReference type="ARBA" id="ARBA00004123"/>
    </source>
</evidence>